<dbReference type="SMART" id="SM00448">
    <property type="entry name" value="REC"/>
    <property type="match status" value="1"/>
</dbReference>
<dbReference type="CDD" id="cd00077">
    <property type="entry name" value="HDc"/>
    <property type="match status" value="1"/>
</dbReference>
<comment type="caution">
    <text evidence="5">The sequence shown here is derived from an EMBL/GenBank/DDBJ whole genome shotgun (WGS) entry which is preliminary data.</text>
</comment>
<keyword evidence="2" id="KW-0175">Coiled coil</keyword>
<evidence type="ECO:0000313" key="6">
    <source>
        <dbReference type="Proteomes" id="UP000231070"/>
    </source>
</evidence>
<dbReference type="Pfam" id="PF00072">
    <property type="entry name" value="Response_reg"/>
    <property type="match status" value="1"/>
</dbReference>
<evidence type="ECO:0000313" key="5">
    <source>
        <dbReference type="EMBL" id="PIO97083.1"/>
    </source>
</evidence>
<feature type="domain" description="HD-GYP" evidence="4">
    <location>
        <begin position="146"/>
        <end position="343"/>
    </location>
</feature>
<evidence type="ECO:0000259" key="3">
    <source>
        <dbReference type="PROSITE" id="PS50110"/>
    </source>
</evidence>
<dbReference type="Gene3D" id="3.40.50.2300">
    <property type="match status" value="1"/>
</dbReference>
<feature type="domain" description="Response regulatory" evidence="3">
    <location>
        <begin position="2"/>
        <end position="119"/>
    </location>
</feature>
<dbReference type="EMBL" id="NQVN01000022">
    <property type="protein sequence ID" value="PIO97083.1"/>
    <property type="molecule type" value="Genomic_DNA"/>
</dbReference>
<feature type="modified residue" description="4-aspartylphosphate" evidence="1">
    <location>
        <position position="52"/>
    </location>
</feature>
<keyword evidence="1" id="KW-0597">Phosphoprotein</keyword>
<feature type="coiled-coil region" evidence="2">
    <location>
        <begin position="121"/>
        <end position="152"/>
    </location>
</feature>
<dbReference type="PROSITE" id="PS51832">
    <property type="entry name" value="HD_GYP"/>
    <property type="match status" value="1"/>
</dbReference>
<dbReference type="PANTHER" id="PTHR45228">
    <property type="entry name" value="CYCLIC DI-GMP PHOSPHODIESTERASE TM_0186-RELATED"/>
    <property type="match status" value="1"/>
</dbReference>
<proteinExistence type="predicted"/>
<keyword evidence="6" id="KW-1185">Reference proteome</keyword>
<evidence type="ECO:0000259" key="4">
    <source>
        <dbReference type="PROSITE" id="PS51832"/>
    </source>
</evidence>
<sequence>MRALIVDDSKSVLLWMGAALTELPNLSLDLCDTPEEALALAATRQYDLVVVDYLMPKLTGIELTAALRQQPDYHAIPIVMITAEQDSEVRLKAIVAGVNDFLNKPFDPIELRARVTNLISLRRTQVELAAHAHRLEEAVREATAELASREKEMIWRLARAIEMRDGGTGAHVARVAAISRLIAEGLPLAPHVCQMIHLAAPLHDIGKIGVRDAVLNKPGRLTPEEMAEIREHVNYGVRLLENGGSDLIRVAAAIIGGHHEKWDGSGYPCGLAGTAIPIEARVTAVADVFDALTSARPYKEAWPAKRAYDEIVRCSGSHFDPECVRVFCEKWPDIEEIARTLRDDEDGPPAWPS</sequence>
<organism evidence="5 6">
    <name type="scientific">Pleomorphomonas carboxyditropha</name>
    <dbReference type="NCBI Taxonomy" id="2023338"/>
    <lineage>
        <taxon>Bacteria</taxon>
        <taxon>Pseudomonadati</taxon>
        <taxon>Pseudomonadota</taxon>
        <taxon>Alphaproteobacteria</taxon>
        <taxon>Hyphomicrobiales</taxon>
        <taxon>Pleomorphomonadaceae</taxon>
        <taxon>Pleomorphomonas</taxon>
    </lineage>
</organism>
<dbReference type="OrthoDB" id="9802066at2"/>
<name>A0A2G9WQX8_9HYPH</name>
<accession>A0A2G9WQX8</accession>
<evidence type="ECO:0000256" key="1">
    <source>
        <dbReference type="PROSITE-ProRule" id="PRU00169"/>
    </source>
</evidence>
<dbReference type="GO" id="GO:0000160">
    <property type="term" value="P:phosphorelay signal transduction system"/>
    <property type="evidence" value="ECO:0007669"/>
    <property type="project" value="InterPro"/>
</dbReference>
<dbReference type="InterPro" id="IPR011006">
    <property type="entry name" value="CheY-like_superfamily"/>
</dbReference>
<gene>
    <name evidence="5" type="ORF">CJ014_22515</name>
</gene>
<dbReference type="SMART" id="SM00471">
    <property type="entry name" value="HDc"/>
    <property type="match status" value="1"/>
</dbReference>
<dbReference type="SUPFAM" id="SSF109604">
    <property type="entry name" value="HD-domain/PDEase-like"/>
    <property type="match status" value="1"/>
</dbReference>
<dbReference type="GO" id="GO:0008081">
    <property type="term" value="F:phosphoric diester hydrolase activity"/>
    <property type="evidence" value="ECO:0007669"/>
    <property type="project" value="UniProtKB-ARBA"/>
</dbReference>
<evidence type="ECO:0000256" key="2">
    <source>
        <dbReference type="SAM" id="Coils"/>
    </source>
</evidence>
<dbReference type="Proteomes" id="UP000231070">
    <property type="component" value="Unassembled WGS sequence"/>
</dbReference>
<dbReference type="InterPro" id="IPR001789">
    <property type="entry name" value="Sig_transdc_resp-reg_receiver"/>
</dbReference>
<dbReference type="Gene3D" id="1.10.3210.10">
    <property type="entry name" value="Hypothetical protein af1432"/>
    <property type="match status" value="1"/>
</dbReference>
<reference evidence="5 6" key="1">
    <citation type="submission" date="2017-08" db="EMBL/GenBank/DDBJ databases">
        <title>Pleomorphomonas carboxidotrophicus sp. nov., a new mesophilic hydrogenogenic carboxidotroph.</title>
        <authorList>
            <person name="Esquivel-Elizondo S."/>
            <person name="Krajmalnik-Brown R."/>
            <person name="Maldonado J."/>
        </authorList>
    </citation>
    <scope>NUCLEOTIDE SEQUENCE [LARGE SCALE GENOMIC DNA]</scope>
    <source>
        <strain evidence="5 6">SVCO-16</strain>
    </source>
</reference>
<dbReference type="AlphaFoldDB" id="A0A2G9WQX8"/>
<dbReference type="PANTHER" id="PTHR45228:SF1">
    <property type="entry name" value="CYCLIC DI-GMP PHOSPHODIESTERASE TM_0186"/>
    <property type="match status" value="1"/>
</dbReference>
<dbReference type="InterPro" id="IPR003607">
    <property type="entry name" value="HD/PDEase_dom"/>
</dbReference>
<dbReference type="Pfam" id="PF13487">
    <property type="entry name" value="HD_5"/>
    <property type="match status" value="1"/>
</dbReference>
<protein>
    <submittedName>
        <fullName evidence="5">Two-component system response regulator</fullName>
    </submittedName>
</protein>
<dbReference type="InterPro" id="IPR037522">
    <property type="entry name" value="HD_GYP_dom"/>
</dbReference>
<dbReference type="PROSITE" id="PS50110">
    <property type="entry name" value="RESPONSE_REGULATORY"/>
    <property type="match status" value="1"/>
</dbReference>
<dbReference type="SUPFAM" id="SSF52172">
    <property type="entry name" value="CheY-like"/>
    <property type="match status" value="1"/>
</dbReference>
<dbReference type="InterPro" id="IPR052020">
    <property type="entry name" value="Cyclic_di-GMP/3'3'-cGAMP_PDE"/>
</dbReference>